<evidence type="ECO:0000313" key="11">
    <source>
        <dbReference type="Proteomes" id="UP000293902"/>
    </source>
</evidence>
<evidence type="ECO:0000256" key="1">
    <source>
        <dbReference type="ARBA" id="ARBA00001966"/>
    </source>
</evidence>
<reference evidence="8 11" key="2">
    <citation type="submission" date="2019-02" db="EMBL/GenBank/DDBJ databases">
        <title>Complete genome sequence of Desulfobacter hydrogenophilus AcRS1.</title>
        <authorList>
            <person name="Marietou A."/>
            <person name="Lund M.B."/>
            <person name="Marshall I.P.G."/>
            <person name="Schreiber L."/>
            <person name="Jorgensen B."/>
        </authorList>
    </citation>
    <scope>NUCLEOTIDE SEQUENCE [LARGE SCALE GENOMIC DNA]</scope>
    <source>
        <strain evidence="8 11">AcRS1</strain>
    </source>
</reference>
<dbReference type="InterPro" id="IPR034474">
    <property type="entry name" value="Methyltransferase_Class_D"/>
</dbReference>
<dbReference type="Pfam" id="PF04055">
    <property type="entry name" value="Radical_SAM"/>
    <property type="match status" value="1"/>
</dbReference>
<dbReference type="InterPro" id="IPR058240">
    <property type="entry name" value="rSAM_sf"/>
</dbReference>
<keyword evidence="4" id="KW-0479">Metal-binding</keyword>
<keyword evidence="3" id="KW-0949">S-adenosyl-L-methionine</keyword>
<proteinExistence type="predicted"/>
<dbReference type="PROSITE" id="PS51918">
    <property type="entry name" value="RADICAL_SAM"/>
    <property type="match status" value="1"/>
</dbReference>
<dbReference type="OrthoDB" id="9782387at2"/>
<dbReference type="EMBL" id="QLNI01000005">
    <property type="protein sequence ID" value="RAM03426.1"/>
    <property type="molecule type" value="Genomic_DNA"/>
</dbReference>
<dbReference type="InterPro" id="IPR013785">
    <property type="entry name" value="Aldolase_TIM"/>
</dbReference>
<dbReference type="PANTHER" id="PTHR43306:SF1">
    <property type="entry name" value="7,8-DIHYDRO-6-HYDROXYMETHYLPTERIN DIMETHYLTRANSFERASE"/>
    <property type="match status" value="1"/>
</dbReference>
<feature type="domain" description="Radical SAM core" evidence="7">
    <location>
        <begin position="91"/>
        <end position="309"/>
    </location>
</feature>
<dbReference type="Proteomes" id="UP000293902">
    <property type="component" value="Chromosome"/>
</dbReference>
<keyword evidence="11" id="KW-1185">Reference proteome</keyword>
<evidence type="ECO:0000313" key="9">
    <source>
        <dbReference type="EMBL" id="RAM03426.1"/>
    </source>
</evidence>
<sequence>MMNKGRDILHQTQSLCPVCLTPIEARHVVENDSIFLEKTCPVHGLFKTRFWEGRQNYENWTRPKLPIKQRFNMTPVDKGCPFDCGLCPEHRQHTCTAVLEITPNCNFSCRFCFAESGPGNATDPCLEEITDLLAKVHKVSPDANLQISGGEPTIRPDLSLIISRAVETGFRFVQLNTNGFLLARDPDLAPRLKDAGLASVFLQFDGVTDIVYNALRGRPLIEDKQRAVAACVENDIGVILVPTLVPGVNIDQIGPILQFGLDHAPGIRGVHFQPVSYFGRHGEAPKDDRRITIPEVLKEIEVQTQGQFKAAAFRPSACEHALCSFNGKFIIRDNGRPSALTAFNTDCCTPVQAEQGSKQARDSVAEHWKAPLKVPGPWAPATNEDGLDKFIRQARTRMFSVSGMAFQDAWNLDLERLKGCCIHSVAPDGRLIPFCAYNLTRADGKGLYRKP</sequence>
<dbReference type="SMART" id="SM00729">
    <property type="entry name" value="Elp3"/>
    <property type="match status" value="1"/>
</dbReference>
<name>A0A328FGW7_9BACT</name>
<dbReference type="Gene3D" id="3.20.20.70">
    <property type="entry name" value="Aldolase class I"/>
    <property type="match status" value="1"/>
</dbReference>
<keyword evidence="5" id="KW-0408">Iron</keyword>
<dbReference type="RefSeq" id="WP_111953884.1">
    <property type="nucleotide sequence ID" value="NZ_CP036313.1"/>
</dbReference>
<dbReference type="GO" id="GO:0046872">
    <property type="term" value="F:metal ion binding"/>
    <property type="evidence" value="ECO:0007669"/>
    <property type="project" value="UniProtKB-KW"/>
</dbReference>
<evidence type="ECO:0000256" key="5">
    <source>
        <dbReference type="ARBA" id="ARBA00023004"/>
    </source>
</evidence>
<dbReference type="AlphaFoldDB" id="A0A328FGW7"/>
<dbReference type="InterPro" id="IPR054698">
    <property type="entry name" value="rSAM_Se_TrsS"/>
</dbReference>
<dbReference type="Proteomes" id="UP000248798">
    <property type="component" value="Unassembled WGS sequence"/>
</dbReference>
<dbReference type="NCBIfam" id="NF045646">
    <property type="entry name" value="rSAM_Se_TrsS"/>
    <property type="match status" value="1"/>
</dbReference>
<dbReference type="GO" id="GO:0051539">
    <property type="term" value="F:4 iron, 4 sulfur cluster binding"/>
    <property type="evidence" value="ECO:0007669"/>
    <property type="project" value="UniProtKB-KW"/>
</dbReference>
<dbReference type="GO" id="GO:0003824">
    <property type="term" value="F:catalytic activity"/>
    <property type="evidence" value="ECO:0007669"/>
    <property type="project" value="InterPro"/>
</dbReference>
<dbReference type="SFLD" id="SFLDG01100">
    <property type="entry name" value="methyltransferase_(Class_D)"/>
    <property type="match status" value="1"/>
</dbReference>
<organism evidence="9 10">
    <name type="scientific">Desulfobacter hydrogenophilus</name>
    <dbReference type="NCBI Taxonomy" id="2291"/>
    <lineage>
        <taxon>Bacteria</taxon>
        <taxon>Pseudomonadati</taxon>
        <taxon>Thermodesulfobacteriota</taxon>
        <taxon>Desulfobacteria</taxon>
        <taxon>Desulfobacterales</taxon>
        <taxon>Desulfobacteraceae</taxon>
        <taxon>Desulfobacter</taxon>
    </lineage>
</organism>
<dbReference type="InterPro" id="IPR056488">
    <property type="entry name" value="Zn_ribbon_HMPTM"/>
</dbReference>
<evidence type="ECO:0000313" key="8">
    <source>
        <dbReference type="EMBL" id="QBH15537.1"/>
    </source>
</evidence>
<evidence type="ECO:0000259" key="7">
    <source>
        <dbReference type="PROSITE" id="PS51918"/>
    </source>
</evidence>
<comment type="cofactor">
    <cofactor evidence="1">
        <name>[4Fe-4S] cluster</name>
        <dbReference type="ChEBI" id="CHEBI:49883"/>
    </cofactor>
</comment>
<keyword evidence="6" id="KW-0411">Iron-sulfur</keyword>
<dbReference type="EMBL" id="CP036313">
    <property type="protein sequence ID" value="QBH15537.1"/>
    <property type="molecule type" value="Genomic_DNA"/>
</dbReference>
<dbReference type="SFLD" id="SFLDG01067">
    <property type="entry name" value="SPASM/twitch_domain_containing"/>
    <property type="match status" value="1"/>
</dbReference>
<dbReference type="PANTHER" id="PTHR43306">
    <property type="entry name" value="7,8-DIHYDRO-6-HYDROXYMETHYLPTERIN DIMETHYLTRANSFERASE"/>
    <property type="match status" value="1"/>
</dbReference>
<dbReference type="SFLD" id="SFLDS00029">
    <property type="entry name" value="Radical_SAM"/>
    <property type="match status" value="1"/>
</dbReference>
<dbReference type="GO" id="GO:0032324">
    <property type="term" value="P:molybdopterin cofactor biosynthetic process"/>
    <property type="evidence" value="ECO:0007669"/>
    <property type="project" value="UniProtKB-ARBA"/>
</dbReference>
<protein>
    <submittedName>
        <fullName evidence="9">Radical SAM protein</fullName>
    </submittedName>
</protein>
<evidence type="ECO:0000313" key="10">
    <source>
        <dbReference type="Proteomes" id="UP000248798"/>
    </source>
</evidence>
<dbReference type="InterPro" id="IPR006638">
    <property type="entry name" value="Elp3/MiaA/NifB-like_rSAM"/>
</dbReference>
<keyword evidence="2" id="KW-0004">4Fe-4S</keyword>
<gene>
    <name evidence="9" type="ORF">DO021_03380</name>
    <name evidence="8" type="ORF">EYB58_07085</name>
</gene>
<reference evidence="9 10" key="1">
    <citation type="submission" date="2018-06" db="EMBL/GenBank/DDBJ databases">
        <title>Complete Genome Sequence of Desulfobacter hydrogenophilus (DSM3380).</title>
        <authorList>
            <person name="Marietou A."/>
            <person name="Schreiber L."/>
            <person name="Marshall I."/>
            <person name="Jorgensen B."/>
        </authorList>
    </citation>
    <scope>NUCLEOTIDE SEQUENCE [LARGE SCALE GENOMIC DNA]</scope>
    <source>
        <strain evidence="9 10">DSM 3380</strain>
    </source>
</reference>
<dbReference type="InterPro" id="IPR000385">
    <property type="entry name" value="MoaA_NifB_PqqE_Fe-S-bd_CS"/>
</dbReference>
<dbReference type="Pfam" id="PF23545">
    <property type="entry name" value="Zn_ribbon_HMPTM"/>
    <property type="match status" value="1"/>
</dbReference>
<dbReference type="InterPro" id="IPR007197">
    <property type="entry name" value="rSAM"/>
</dbReference>
<dbReference type="PROSITE" id="PS01305">
    <property type="entry name" value="MOAA_NIFB_PQQE"/>
    <property type="match status" value="1"/>
</dbReference>
<evidence type="ECO:0000256" key="3">
    <source>
        <dbReference type="ARBA" id="ARBA00022691"/>
    </source>
</evidence>
<dbReference type="CDD" id="cd01335">
    <property type="entry name" value="Radical_SAM"/>
    <property type="match status" value="1"/>
</dbReference>
<dbReference type="SUPFAM" id="SSF102114">
    <property type="entry name" value="Radical SAM enzymes"/>
    <property type="match status" value="1"/>
</dbReference>
<evidence type="ECO:0000256" key="4">
    <source>
        <dbReference type="ARBA" id="ARBA00022723"/>
    </source>
</evidence>
<evidence type="ECO:0000256" key="2">
    <source>
        <dbReference type="ARBA" id="ARBA00022485"/>
    </source>
</evidence>
<evidence type="ECO:0000256" key="6">
    <source>
        <dbReference type="ARBA" id="ARBA00023014"/>
    </source>
</evidence>
<accession>A0A328FGW7</accession>